<proteinExistence type="predicted"/>
<reference evidence="2 3" key="1">
    <citation type="submission" date="2019-07" db="EMBL/GenBank/DDBJ databases">
        <title>New species of Amycolatopsis and Streptomyces.</title>
        <authorList>
            <person name="Duangmal K."/>
            <person name="Teo W.F.A."/>
            <person name="Lipun K."/>
        </authorList>
    </citation>
    <scope>NUCLEOTIDE SEQUENCE [LARGE SCALE GENOMIC DNA]</scope>
    <source>
        <strain evidence="2 3">JCM 30562</strain>
    </source>
</reference>
<feature type="compositionally biased region" description="Low complexity" evidence="1">
    <location>
        <begin position="151"/>
        <end position="173"/>
    </location>
</feature>
<dbReference type="RefSeq" id="WP_144632527.1">
    <property type="nucleotide sequence ID" value="NZ_BNAX01000003.1"/>
</dbReference>
<feature type="compositionally biased region" description="Polar residues" evidence="1">
    <location>
        <begin position="119"/>
        <end position="134"/>
    </location>
</feature>
<evidence type="ECO:0000313" key="2">
    <source>
        <dbReference type="EMBL" id="TVT25541.1"/>
    </source>
</evidence>
<evidence type="ECO:0000256" key="1">
    <source>
        <dbReference type="SAM" id="MobiDB-lite"/>
    </source>
</evidence>
<comment type="caution">
    <text evidence="2">The sequence shown here is derived from an EMBL/GenBank/DDBJ whole genome shotgun (WGS) entry which is preliminary data.</text>
</comment>
<feature type="region of interest" description="Disordered" evidence="1">
    <location>
        <begin position="1"/>
        <end position="52"/>
    </location>
</feature>
<organism evidence="2 3">
    <name type="scientific">Amycolatopsis acidiphila</name>
    <dbReference type="NCBI Taxonomy" id="715473"/>
    <lineage>
        <taxon>Bacteria</taxon>
        <taxon>Bacillati</taxon>
        <taxon>Actinomycetota</taxon>
        <taxon>Actinomycetes</taxon>
        <taxon>Pseudonocardiales</taxon>
        <taxon>Pseudonocardiaceae</taxon>
        <taxon>Amycolatopsis</taxon>
    </lineage>
</organism>
<keyword evidence="3" id="KW-1185">Reference proteome</keyword>
<protein>
    <submittedName>
        <fullName evidence="2">Uncharacterized protein</fullName>
    </submittedName>
</protein>
<dbReference type="AlphaFoldDB" id="A0A558AMT2"/>
<feature type="compositionally biased region" description="Low complexity" evidence="1">
    <location>
        <begin position="7"/>
        <end position="26"/>
    </location>
</feature>
<gene>
    <name evidence="2" type="ORF">FNH06_01640</name>
</gene>
<dbReference type="EMBL" id="VJZA01000002">
    <property type="protein sequence ID" value="TVT25541.1"/>
    <property type="molecule type" value="Genomic_DNA"/>
</dbReference>
<dbReference type="OrthoDB" id="5069709at2"/>
<feature type="compositionally biased region" description="Pro residues" evidence="1">
    <location>
        <begin position="179"/>
        <end position="190"/>
    </location>
</feature>
<accession>A0A558AMT2</accession>
<dbReference type="Proteomes" id="UP000318578">
    <property type="component" value="Unassembled WGS sequence"/>
</dbReference>
<sequence>MARHSHTPSTHHTSTSTPHHTSTPSHHTTETPHHTRESGPPTGGGKGYRFEPEQLGSMEGRIGATRTKVDGVGQRVASTNFGAQSMGVVGSTMTGTLNNALGSAKQQVAKAGEAVEGARTQTKSARDALQNTDRANADRLNRLKSDGDGKTTPSSTATATSPSGTSASTTSPAGAGGGPPGPPGPPPPPGGGGGSLPPTTPSGGGSTPRSWRDEIKNHFSASEQRELDSAFKKMSEDPRPGEVPGSGRLTQHERELAAEAQKLVTISPDTRMQKVIPPADVDNYLDGRYQQVGGFAARQQDATHMSTPDDLIRGNRLDYPGTKYTTGMPEVHVIEFRAGAPDNYQIPFGAPHGGASGLDASNPAVTRAGDDMITGARTAGVDPNTYHRHDSEWPYSGIGVTADKDMGVPERTMTDRKDFEDGDMMYKYTAAGDKVPVARFDETIGQWVRL</sequence>
<feature type="compositionally biased region" description="Basic and acidic residues" evidence="1">
    <location>
        <begin position="135"/>
        <end position="149"/>
    </location>
</feature>
<evidence type="ECO:0000313" key="3">
    <source>
        <dbReference type="Proteomes" id="UP000318578"/>
    </source>
</evidence>
<feature type="compositionally biased region" description="Basic and acidic residues" evidence="1">
    <location>
        <begin position="27"/>
        <end position="37"/>
    </location>
</feature>
<feature type="region of interest" description="Disordered" evidence="1">
    <location>
        <begin position="112"/>
        <end position="249"/>
    </location>
</feature>
<feature type="compositionally biased region" description="Basic and acidic residues" evidence="1">
    <location>
        <begin position="210"/>
        <end position="240"/>
    </location>
</feature>
<name>A0A558AMT2_9PSEU</name>